<dbReference type="Proteomes" id="UP000238288">
    <property type="component" value="Chromosome PCAR9b"/>
</dbReference>
<name>A0A2K4XF65_PSEVC</name>
<protein>
    <submittedName>
        <fullName evidence="2">Uncharacterized protein</fullName>
    </submittedName>
</protein>
<dbReference type="EMBL" id="AQGW01000025">
    <property type="protein sequence ID" value="MBE0384585.1"/>
    <property type="molecule type" value="Genomic_DNA"/>
</dbReference>
<evidence type="ECO:0000313" key="1">
    <source>
        <dbReference type="EMBL" id="MBE0384585.1"/>
    </source>
</evidence>
<organism evidence="2 3">
    <name type="scientific">Pseudoalteromonas carrageenovora IAM 12662</name>
    <dbReference type="NCBI Taxonomy" id="1314868"/>
    <lineage>
        <taxon>Bacteria</taxon>
        <taxon>Pseudomonadati</taxon>
        <taxon>Pseudomonadota</taxon>
        <taxon>Gammaproteobacteria</taxon>
        <taxon>Alteromonadales</taxon>
        <taxon>Pseudoalteromonadaceae</taxon>
        <taxon>Pseudoalteromonas</taxon>
    </lineage>
</organism>
<dbReference type="OrthoDB" id="6300711at2"/>
<accession>A0A2K4XF65</accession>
<keyword evidence="4" id="KW-1185">Reference proteome</keyword>
<sequence>MLNNTHTICDFGLHKGEAYTKLPASFLTWMISTKHRQSEYAHAELKRRERAVINNLALKTK</sequence>
<dbReference type="EMBL" id="LT965929">
    <property type="protein sequence ID" value="SOU42966.1"/>
    <property type="molecule type" value="Genomic_DNA"/>
</dbReference>
<evidence type="ECO:0000313" key="3">
    <source>
        <dbReference type="Proteomes" id="UP000238288"/>
    </source>
</evidence>
<proteinExistence type="predicted"/>
<evidence type="ECO:0000313" key="2">
    <source>
        <dbReference type="EMBL" id="SOU42966.1"/>
    </source>
</evidence>
<dbReference type="Proteomes" id="UP000615003">
    <property type="component" value="Unassembled WGS sequence"/>
</dbReference>
<dbReference type="AlphaFoldDB" id="A0A2K4XF65"/>
<dbReference type="GeneID" id="93665673"/>
<reference evidence="2 3" key="2">
    <citation type="submission" date="2017-11" db="EMBL/GenBank/DDBJ databases">
        <authorList>
            <person name="Han C.G."/>
        </authorList>
    </citation>
    <scope>NUCLEOTIDE SEQUENCE [LARGE SCALE GENOMIC DNA]</scope>
    <source>
        <strain evidence="3">ATCC 43555</strain>
        <strain evidence="2">ATCC43555</strain>
    </source>
</reference>
<evidence type="ECO:0000313" key="4">
    <source>
        <dbReference type="Proteomes" id="UP000615003"/>
    </source>
</evidence>
<dbReference type="RefSeq" id="WP_104644030.1">
    <property type="nucleotide sequence ID" value="NZ_AQGW01000025.1"/>
</dbReference>
<reference evidence="1 4" key="1">
    <citation type="submission" date="2015-06" db="EMBL/GenBank/DDBJ databases">
        <title>Genome sequence of Pseudoalteromonas carrageenovora.</title>
        <authorList>
            <person name="Xie B.-B."/>
            <person name="Rong J.-C."/>
            <person name="Qin Q.-L."/>
            <person name="Zhang Y.-Z."/>
        </authorList>
    </citation>
    <scope>NUCLEOTIDE SEQUENCE [LARGE SCALE GENOMIC DNA]</scope>
    <source>
        <strain evidence="1 4">IAM 12662</strain>
    </source>
</reference>
<gene>
    <name evidence="2" type="ORF">PCAR9_B0496</name>
    <name evidence="1" type="ORF">PCARR_b0584</name>
</gene>